<protein>
    <submittedName>
        <fullName evidence="8">DnaJ-domain-containing protein</fullName>
    </submittedName>
</protein>
<dbReference type="SMART" id="SM00271">
    <property type="entry name" value="DnaJ"/>
    <property type="match status" value="1"/>
</dbReference>
<feature type="region of interest" description="Disordered" evidence="6">
    <location>
        <begin position="300"/>
        <end position="322"/>
    </location>
</feature>
<organism evidence="8 9">
    <name type="scientific">Pseudomicrostroma glucosiphilum</name>
    <dbReference type="NCBI Taxonomy" id="1684307"/>
    <lineage>
        <taxon>Eukaryota</taxon>
        <taxon>Fungi</taxon>
        <taxon>Dikarya</taxon>
        <taxon>Basidiomycota</taxon>
        <taxon>Ustilaginomycotina</taxon>
        <taxon>Exobasidiomycetes</taxon>
        <taxon>Microstromatales</taxon>
        <taxon>Microstromatales incertae sedis</taxon>
        <taxon>Pseudomicrostroma</taxon>
    </lineage>
</organism>
<evidence type="ECO:0000259" key="7">
    <source>
        <dbReference type="PROSITE" id="PS50076"/>
    </source>
</evidence>
<name>A0A316UD51_9BASI</name>
<keyword evidence="4" id="KW-0143">Chaperone</keyword>
<evidence type="ECO:0000313" key="9">
    <source>
        <dbReference type="Proteomes" id="UP000245942"/>
    </source>
</evidence>
<dbReference type="PANTHER" id="PTHR44313">
    <property type="entry name" value="DNAJ HOMOLOG SUBFAMILY C MEMBER 17"/>
    <property type="match status" value="1"/>
</dbReference>
<evidence type="ECO:0000256" key="5">
    <source>
        <dbReference type="ARBA" id="ARBA00023242"/>
    </source>
</evidence>
<evidence type="ECO:0000256" key="3">
    <source>
        <dbReference type="ARBA" id="ARBA00022490"/>
    </source>
</evidence>
<dbReference type="Pfam" id="PF00226">
    <property type="entry name" value="DnaJ"/>
    <property type="match status" value="1"/>
</dbReference>
<dbReference type="RefSeq" id="XP_025350327.1">
    <property type="nucleotide sequence ID" value="XM_025491732.1"/>
</dbReference>
<dbReference type="STRING" id="1684307.A0A316UD51"/>
<dbReference type="Gene3D" id="1.10.287.110">
    <property type="entry name" value="DnaJ domain"/>
    <property type="match status" value="1"/>
</dbReference>
<evidence type="ECO:0000256" key="1">
    <source>
        <dbReference type="ARBA" id="ARBA00004123"/>
    </source>
</evidence>
<dbReference type="GO" id="GO:0000390">
    <property type="term" value="P:spliceosomal complex disassembly"/>
    <property type="evidence" value="ECO:0007669"/>
    <property type="project" value="TreeGrafter"/>
</dbReference>
<comment type="subcellular location">
    <subcellularLocation>
        <location evidence="2">Cytoplasm</location>
    </subcellularLocation>
    <subcellularLocation>
        <location evidence="1">Nucleus</location>
    </subcellularLocation>
</comment>
<dbReference type="PROSITE" id="PS50076">
    <property type="entry name" value="DNAJ_2"/>
    <property type="match status" value="1"/>
</dbReference>
<feature type="compositionally biased region" description="Basic and acidic residues" evidence="6">
    <location>
        <begin position="76"/>
        <end position="155"/>
    </location>
</feature>
<dbReference type="EMBL" id="KZ819322">
    <property type="protein sequence ID" value="PWN23167.1"/>
    <property type="molecule type" value="Genomic_DNA"/>
</dbReference>
<keyword evidence="3" id="KW-0963">Cytoplasm</keyword>
<keyword evidence="9" id="KW-1185">Reference proteome</keyword>
<dbReference type="GeneID" id="37013466"/>
<dbReference type="PRINTS" id="PR00625">
    <property type="entry name" value="JDOMAIN"/>
</dbReference>
<dbReference type="Proteomes" id="UP000245942">
    <property type="component" value="Unassembled WGS sequence"/>
</dbReference>
<reference evidence="8 9" key="1">
    <citation type="journal article" date="2018" name="Mol. Biol. Evol.">
        <title>Broad Genomic Sampling Reveals a Smut Pathogenic Ancestry of the Fungal Clade Ustilaginomycotina.</title>
        <authorList>
            <person name="Kijpornyongpan T."/>
            <person name="Mondo S.J."/>
            <person name="Barry K."/>
            <person name="Sandor L."/>
            <person name="Lee J."/>
            <person name="Lipzen A."/>
            <person name="Pangilinan J."/>
            <person name="LaButti K."/>
            <person name="Hainaut M."/>
            <person name="Henrissat B."/>
            <person name="Grigoriev I.V."/>
            <person name="Spatafora J.W."/>
            <person name="Aime M.C."/>
        </authorList>
    </citation>
    <scope>NUCLEOTIDE SEQUENCE [LARGE SCALE GENOMIC DNA]</scope>
    <source>
        <strain evidence="8 9">MCA 4718</strain>
    </source>
</reference>
<keyword evidence="5" id="KW-0539">Nucleus</keyword>
<dbReference type="AlphaFoldDB" id="A0A316UD51"/>
<accession>A0A316UD51</accession>
<feature type="region of interest" description="Disordered" evidence="6">
    <location>
        <begin position="384"/>
        <end position="406"/>
    </location>
</feature>
<evidence type="ECO:0000256" key="4">
    <source>
        <dbReference type="ARBA" id="ARBA00023186"/>
    </source>
</evidence>
<dbReference type="InterPro" id="IPR001623">
    <property type="entry name" value="DnaJ_domain"/>
</dbReference>
<feature type="compositionally biased region" description="Basic and acidic residues" evidence="6">
    <location>
        <begin position="384"/>
        <end position="393"/>
    </location>
</feature>
<dbReference type="OrthoDB" id="376357at2759"/>
<evidence type="ECO:0000256" key="6">
    <source>
        <dbReference type="SAM" id="MobiDB-lite"/>
    </source>
</evidence>
<feature type="domain" description="J" evidence="7">
    <location>
        <begin position="11"/>
        <end position="78"/>
    </location>
</feature>
<dbReference type="CDD" id="cd06257">
    <property type="entry name" value="DnaJ"/>
    <property type="match status" value="1"/>
</dbReference>
<sequence length="406" mass="45343">MSSNSELSLTDAFALLKLPSTASAGDIRKSYRTLSLLYHPDKAKDVSAEVASDRFHNLHKAYELLSDPVVREKLARQAAEEDKRKERVGKFEQERKKMSEALEQREREEAQRRRKEHEASRQRELDLERLKEEGRKMREAKSQARTKQQEEEAVKVRLARQQAEDASRARAAERSRDDPSEPSLGPLDTTVRLLYPTSLHQALSTSLGNTLTSRFGGLINLRLTVPQESDDIPASNKRKRLNEVTCLATFEEMSSAIRLVEGGSDFRLAEVVQATGSAAEQLDQVWVEWAAAKDLARKRKEARKRGTASTESTEVKPPAGAKLGEPARVTWWRSYVPEKLADYTTNGVAAYHSGQVYAESPQKRQSSTAGAADFESDVLRRAMEAAVSKKESATDGDGEGDVERTA</sequence>
<feature type="region of interest" description="Disordered" evidence="6">
    <location>
        <begin position="76"/>
        <end position="188"/>
    </location>
</feature>
<dbReference type="PANTHER" id="PTHR44313:SF1">
    <property type="entry name" value="DNAJ HOMOLOG SUBFAMILY C MEMBER 17"/>
    <property type="match status" value="1"/>
</dbReference>
<proteinExistence type="predicted"/>
<dbReference type="InterPro" id="IPR036869">
    <property type="entry name" value="J_dom_sf"/>
</dbReference>
<dbReference type="GO" id="GO:0005737">
    <property type="term" value="C:cytoplasm"/>
    <property type="evidence" value="ECO:0007669"/>
    <property type="project" value="UniProtKB-SubCell"/>
</dbReference>
<gene>
    <name evidence="8" type="ORF">BCV69DRAFT_280779</name>
</gene>
<dbReference type="InterPro" id="IPR052094">
    <property type="entry name" value="Pre-mRNA-splicing_ERAD"/>
</dbReference>
<dbReference type="GO" id="GO:0005681">
    <property type="term" value="C:spliceosomal complex"/>
    <property type="evidence" value="ECO:0007669"/>
    <property type="project" value="TreeGrafter"/>
</dbReference>
<evidence type="ECO:0000313" key="8">
    <source>
        <dbReference type="EMBL" id="PWN23167.1"/>
    </source>
</evidence>
<dbReference type="SUPFAM" id="SSF46565">
    <property type="entry name" value="Chaperone J-domain"/>
    <property type="match status" value="1"/>
</dbReference>
<evidence type="ECO:0000256" key="2">
    <source>
        <dbReference type="ARBA" id="ARBA00004496"/>
    </source>
</evidence>
<feature type="compositionally biased region" description="Basic and acidic residues" evidence="6">
    <location>
        <begin position="162"/>
        <end position="179"/>
    </location>
</feature>